<dbReference type="GO" id="GO:0019693">
    <property type="term" value="P:ribose phosphate metabolic process"/>
    <property type="evidence" value="ECO:0007669"/>
    <property type="project" value="TreeGrafter"/>
</dbReference>
<evidence type="ECO:0000256" key="6">
    <source>
        <dbReference type="ARBA" id="ARBA00032162"/>
    </source>
</evidence>
<comment type="catalytic activity">
    <reaction evidence="1">
        <text>GDP-alpha-D-mannose + H2O = alpha-D-mannose 1-phosphate + GMP + 2 H(+)</text>
        <dbReference type="Rhea" id="RHEA:27978"/>
        <dbReference type="ChEBI" id="CHEBI:15377"/>
        <dbReference type="ChEBI" id="CHEBI:15378"/>
        <dbReference type="ChEBI" id="CHEBI:57527"/>
        <dbReference type="ChEBI" id="CHEBI:58115"/>
        <dbReference type="ChEBI" id="CHEBI:58409"/>
    </reaction>
</comment>
<dbReference type="GO" id="GO:0005829">
    <property type="term" value="C:cytosol"/>
    <property type="evidence" value="ECO:0007669"/>
    <property type="project" value="TreeGrafter"/>
</dbReference>
<dbReference type="InterPro" id="IPR020084">
    <property type="entry name" value="NUDIX_hydrolase_CS"/>
</dbReference>
<dbReference type="PANTHER" id="PTHR11839:SF18">
    <property type="entry name" value="NUDIX HYDROLASE DOMAIN-CONTAINING PROTEIN"/>
    <property type="match status" value="1"/>
</dbReference>
<dbReference type="InterPro" id="IPR015797">
    <property type="entry name" value="NUDIX_hydrolase-like_dom_sf"/>
</dbReference>
<organism evidence="9 10">
    <name type="scientific">Candidatus Geothrix odensensis</name>
    <dbReference type="NCBI Taxonomy" id="2954440"/>
    <lineage>
        <taxon>Bacteria</taxon>
        <taxon>Pseudomonadati</taxon>
        <taxon>Acidobacteriota</taxon>
        <taxon>Holophagae</taxon>
        <taxon>Holophagales</taxon>
        <taxon>Holophagaceae</taxon>
        <taxon>Geothrix</taxon>
    </lineage>
</organism>
<evidence type="ECO:0000256" key="4">
    <source>
        <dbReference type="ARBA" id="ARBA00016377"/>
    </source>
</evidence>
<evidence type="ECO:0000256" key="3">
    <source>
        <dbReference type="ARBA" id="ARBA00007275"/>
    </source>
</evidence>
<feature type="domain" description="Nudix hydrolase" evidence="8">
    <location>
        <begin position="51"/>
        <end position="180"/>
    </location>
</feature>
<evidence type="ECO:0000259" key="8">
    <source>
        <dbReference type="PROSITE" id="PS51462"/>
    </source>
</evidence>
<dbReference type="GO" id="GO:0006753">
    <property type="term" value="P:nucleoside phosphate metabolic process"/>
    <property type="evidence" value="ECO:0007669"/>
    <property type="project" value="TreeGrafter"/>
</dbReference>
<accession>A0A936F2Z3</accession>
<comment type="cofactor">
    <cofactor evidence="2">
        <name>Mg(2+)</name>
        <dbReference type="ChEBI" id="CHEBI:18420"/>
    </cofactor>
</comment>
<name>A0A936F2Z3_9BACT</name>
<dbReference type="GO" id="GO:0016787">
    <property type="term" value="F:hydrolase activity"/>
    <property type="evidence" value="ECO:0007669"/>
    <property type="project" value="UniProtKB-KW"/>
</dbReference>
<evidence type="ECO:0000256" key="7">
    <source>
        <dbReference type="ARBA" id="ARBA00032272"/>
    </source>
</evidence>
<sequence>MALPPLPQPGHPDPYTVLGRRLVYDSPWIRVREDRFKHRKGAEGRYAVCGFHRTACGVVALDEEDRVVLVGQWRYPLERYSWELPEGGGDATESPFEAMRRELAEEAGLSARVWEPLCFFHPSNSSTDEEAFLFLATGLSPVDGHHAEEDEELLVHREPFRDCLQRVLSGEITDGLTTVALLALHARRGGVSAELDAPLAERFFQRPAEQPSAGRARWGELGTP</sequence>
<dbReference type="InterPro" id="IPR000086">
    <property type="entry name" value="NUDIX_hydrolase_dom"/>
</dbReference>
<dbReference type="Proteomes" id="UP000709959">
    <property type="component" value="Unassembled WGS sequence"/>
</dbReference>
<reference evidence="9 10" key="1">
    <citation type="submission" date="2020-10" db="EMBL/GenBank/DDBJ databases">
        <title>Connecting structure to function with the recovery of over 1000 high-quality activated sludge metagenome-assembled genomes encoding full-length rRNA genes using long-read sequencing.</title>
        <authorList>
            <person name="Singleton C.M."/>
            <person name="Petriglieri F."/>
            <person name="Kristensen J.M."/>
            <person name="Kirkegaard R.H."/>
            <person name="Michaelsen T.Y."/>
            <person name="Andersen M.H."/>
            <person name="Karst S.M."/>
            <person name="Dueholm M.S."/>
            <person name="Nielsen P.H."/>
            <person name="Albertsen M."/>
        </authorList>
    </citation>
    <scope>NUCLEOTIDE SEQUENCE [LARGE SCALE GENOMIC DNA]</scope>
    <source>
        <strain evidence="9">OdNE_18-Q3-R46-58_MAXAC.008</strain>
    </source>
</reference>
<dbReference type="Gene3D" id="3.90.79.10">
    <property type="entry name" value="Nucleoside Triphosphate Pyrophosphohydrolase"/>
    <property type="match status" value="1"/>
</dbReference>
<proteinExistence type="inferred from homology"/>
<dbReference type="AlphaFoldDB" id="A0A936F2Z3"/>
<evidence type="ECO:0000313" key="9">
    <source>
        <dbReference type="EMBL" id="MBK8572695.1"/>
    </source>
</evidence>
<evidence type="ECO:0000256" key="2">
    <source>
        <dbReference type="ARBA" id="ARBA00001946"/>
    </source>
</evidence>
<dbReference type="PROSITE" id="PS51462">
    <property type="entry name" value="NUDIX"/>
    <property type="match status" value="1"/>
</dbReference>
<evidence type="ECO:0000313" key="10">
    <source>
        <dbReference type="Proteomes" id="UP000709959"/>
    </source>
</evidence>
<protein>
    <recommendedName>
        <fullName evidence="4">GDP-mannose pyrophosphatase</fullName>
    </recommendedName>
    <alternativeName>
        <fullName evidence="6">GDP-mannose hydrolase</fullName>
    </alternativeName>
    <alternativeName>
        <fullName evidence="7">GDPMK</fullName>
    </alternativeName>
</protein>
<dbReference type="EMBL" id="JADKCH010000007">
    <property type="protein sequence ID" value="MBK8572695.1"/>
    <property type="molecule type" value="Genomic_DNA"/>
</dbReference>
<evidence type="ECO:0000256" key="5">
    <source>
        <dbReference type="ARBA" id="ARBA00022801"/>
    </source>
</evidence>
<dbReference type="PANTHER" id="PTHR11839">
    <property type="entry name" value="UDP/ADP-SUGAR PYROPHOSPHATASE"/>
    <property type="match status" value="1"/>
</dbReference>
<dbReference type="PROSITE" id="PS00893">
    <property type="entry name" value="NUDIX_BOX"/>
    <property type="match status" value="1"/>
</dbReference>
<keyword evidence="5 9" id="KW-0378">Hydrolase</keyword>
<comment type="caution">
    <text evidence="9">The sequence shown here is derived from an EMBL/GenBank/DDBJ whole genome shotgun (WGS) entry which is preliminary data.</text>
</comment>
<gene>
    <name evidence="9" type="ORF">IPN91_08615</name>
</gene>
<dbReference type="Pfam" id="PF00293">
    <property type="entry name" value="NUDIX"/>
    <property type="match status" value="1"/>
</dbReference>
<dbReference type="SUPFAM" id="SSF55811">
    <property type="entry name" value="Nudix"/>
    <property type="match status" value="1"/>
</dbReference>
<comment type="similarity">
    <text evidence="3">Belongs to the Nudix hydrolase family. NudK subfamily.</text>
</comment>
<evidence type="ECO:0000256" key="1">
    <source>
        <dbReference type="ARBA" id="ARBA00000847"/>
    </source>
</evidence>
<dbReference type="CDD" id="cd24161">
    <property type="entry name" value="NUDIX_ADPRase_Ndx2"/>
    <property type="match status" value="1"/>
</dbReference>